<dbReference type="GO" id="GO:0061630">
    <property type="term" value="F:ubiquitin protein ligase activity"/>
    <property type="evidence" value="ECO:0007669"/>
    <property type="project" value="TreeGrafter"/>
</dbReference>
<evidence type="ECO:0000256" key="1">
    <source>
        <dbReference type="ARBA" id="ARBA00022723"/>
    </source>
</evidence>
<dbReference type="PANTHER" id="PTHR25462:SF229">
    <property type="entry name" value="TRANSCRIPTION INTERMEDIARY FACTOR 1-BETA"/>
    <property type="match status" value="1"/>
</dbReference>
<evidence type="ECO:0000256" key="3">
    <source>
        <dbReference type="ARBA" id="ARBA00022833"/>
    </source>
</evidence>
<accession>K1S4A3</accession>
<proteinExistence type="predicted"/>
<dbReference type="PROSITE" id="PS50119">
    <property type="entry name" value="ZF_BBOX"/>
    <property type="match status" value="1"/>
</dbReference>
<dbReference type="GO" id="GO:0008270">
    <property type="term" value="F:zinc ion binding"/>
    <property type="evidence" value="ECO:0007669"/>
    <property type="project" value="UniProtKB-KW"/>
</dbReference>
<sequence>MAVERKTVGKYVPFNCPICLEPIKKPKCLPCTHTFCEACLQSYITRVSIGKEEAKLEFSCPVCRRMTGCPKQDAPVEEWAKHFPAHTFLNSLNLLMGDKPDDNPCAVCLRDNKQVKAENWCRECQEFICVFCTGQHRIFVSLQNHKISGIPAMHDRDENMQVPDLDEPCCSHMGKLMEVFCLDHDKLCCSICFATKHRHCERFETLEEIVREMPMTNVDWNIGVLNKIAKVTEDLIEQKVRTIEETNARKDTILTNVYNEIENLKSRLDECQQQFEKSFIKSHEENEEKLKQCVFDLKQFLLTVKNCEALLSAIQKKGSARQAFIASVKTIAQAEEQFEQFNAIYSKMKRFSTNMTTQPY</sequence>
<dbReference type="SUPFAM" id="SSF57850">
    <property type="entry name" value="RING/U-box"/>
    <property type="match status" value="1"/>
</dbReference>
<dbReference type="PROSITE" id="PS50089">
    <property type="entry name" value="ZF_RING_2"/>
    <property type="match status" value="1"/>
</dbReference>
<dbReference type="Gene3D" id="3.30.40.10">
    <property type="entry name" value="Zinc/RING finger domain, C3HC4 (zinc finger)"/>
    <property type="match status" value="1"/>
</dbReference>
<keyword evidence="1" id="KW-0479">Metal-binding</keyword>
<dbReference type="SMART" id="SM00184">
    <property type="entry name" value="RING"/>
    <property type="match status" value="1"/>
</dbReference>
<evidence type="ECO:0000313" key="4">
    <source>
        <dbReference type="EMBL" id="EKC42241.1"/>
    </source>
</evidence>
<dbReference type="GO" id="GO:0006513">
    <property type="term" value="P:protein monoubiquitination"/>
    <property type="evidence" value="ECO:0007669"/>
    <property type="project" value="TreeGrafter"/>
</dbReference>
<dbReference type="InterPro" id="IPR000315">
    <property type="entry name" value="Znf_B-box"/>
</dbReference>
<dbReference type="Pfam" id="PF13445">
    <property type="entry name" value="zf-RING_UBOX"/>
    <property type="match status" value="1"/>
</dbReference>
<evidence type="ECO:0000256" key="2">
    <source>
        <dbReference type="ARBA" id="ARBA00022771"/>
    </source>
</evidence>
<dbReference type="EMBL" id="JH823233">
    <property type="protein sequence ID" value="EKC42241.1"/>
    <property type="molecule type" value="Genomic_DNA"/>
</dbReference>
<dbReference type="InParanoid" id="K1S4A3"/>
<keyword evidence="2" id="KW-0863">Zinc-finger</keyword>
<dbReference type="InterPro" id="IPR001841">
    <property type="entry name" value="Znf_RING"/>
</dbReference>
<dbReference type="SUPFAM" id="SSF57845">
    <property type="entry name" value="B-box zinc-binding domain"/>
    <property type="match status" value="1"/>
</dbReference>
<dbReference type="InterPro" id="IPR013083">
    <property type="entry name" value="Znf_RING/FYVE/PHD"/>
</dbReference>
<name>K1S4A3_MAGGI</name>
<keyword evidence="3" id="KW-0862">Zinc</keyword>
<dbReference type="Gene3D" id="3.30.160.60">
    <property type="entry name" value="Classic Zinc Finger"/>
    <property type="match status" value="1"/>
</dbReference>
<dbReference type="AlphaFoldDB" id="K1S4A3"/>
<protein>
    <submittedName>
        <fullName evidence="4">Tripartite motif-containing protein 3</fullName>
    </submittedName>
</protein>
<dbReference type="PANTHER" id="PTHR25462">
    <property type="entry name" value="BONUS, ISOFORM C-RELATED"/>
    <property type="match status" value="1"/>
</dbReference>
<dbReference type="InterPro" id="IPR027370">
    <property type="entry name" value="Znf-RING_euk"/>
</dbReference>
<dbReference type="InterPro" id="IPR017907">
    <property type="entry name" value="Znf_RING_CS"/>
</dbReference>
<dbReference type="InterPro" id="IPR047153">
    <property type="entry name" value="TRIM45/56/19-like"/>
</dbReference>
<reference evidence="4" key="1">
    <citation type="journal article" date="2012" name="Nature">
        <title>The oyster genome reveals stress adaptation and complexity of shell formation.</title>
        <authorList>
            <person name="Zhang G."/>
            <person name="Fang X."/>
            <person name="Guo X."/>
            <person name="Li L."/>
            <person name="Luo R."/>
            <person name="Xu F."/>
            <person name="Yang P."/>
            <person name="Zhang L."/>
            <person name="Wang X."/>
            <person name="Qi H."/>
            <person name="Xiong Z."/>
            <person name="Que H."/>
            <person name="Xie Y."/>
            <person name="Holland P.W."/>
            <person name="Paps J."/>
            <person name="Zhu Y."/>
            <person name="Wu F."/>
            <person name="Chen Y."/>
            <person name="Wang J."/>
            <person name="Peng C."/>
            <person name="Meng J."/>
            <person name="Yang L."/>
            <person name="Liu J."/>
            <person name="Wen B."/>
            <person name="Zhang N."/>
            <person name="Huang Z."/>
            <person name="Zhu Q."/>
            <person name="Feng Y."/>
            <person name="Mount A."/>
            <person name="Hedgecock D."/>
            <person name="Xu Z."/>
            <person name="Liu Y."/>
            <person name="Domazet-Loso T."/>
            <person name="Du Y."/>
            <person name="Sun X."/>
            <person name="Zhang S."/>
            <person name="Liu B."/>
            <person name="Cheng P."/>
            <person name="Jiang X."/>
            <person name="Li J."/>
            <person name="Fan D."/>
            <person name="Wang W."/>
            <person name="Fu W."/>
            <person name="Wang T."/>
            <person name="Wang B."/>
            <person name="Zhang J."/>
            <person name="Peng Z."/>
            <person name="Li Y."/>
            <person name="Li N."/>
            <person name="Wang J."/>
            <person name="Chen M."/>
            <person name="He Y."/>
            <person name="Tan F."/>
            <person name="Song X."/>
            <person name="Zheng Q."/>
            <person name="Huang R."/>
            <person name="Yang H."/>
            <person name="Du X."/>
            <person name="Chen L."/>
            <person name="Yang M."/>
            <person name="Gaffney P.M."/>
            <person name="Wang S."/>
            <person name="Luo L."/>
            <person name="She Z."/>
            <person name="Ming Y."/>
            <person name="Huang W."/>
            <person name="Zhang S."/>
            <person name="Huang B."/>
            <person name="Zhang Y."/>
            <person name="Qu T."/>
            <person name="Ni P."/>
            <person name="Miao G."/>
            <person name="Wang J."/>
            <person name="Wang Q."/>
            <person name="Steinberg C.E."/>
            <person name="Wang H."/>
            <person name="Li N."/>
            <person name="Qian L."/>
            <person name="Zhang G."/>
            <person name="Li Y."/>
            <person name="Yang H."/>
            <person name="Liu X."/>
            <person name="Wang J."/>
            <person name="Yin Y."/>
            <person name="Wang J."/>
        </authorList>
    </citation>
    <scope>NUCLEOTIDE SEQUENCE [LARGE SCALE GENOMIC DNA]</scope>
    <source>
        <strain evidence="4">05x7-T-G4-1.051#20</strain>
    </source>
</reference>
<dbReference type="HOGENOM" id="CLU_064161_0_0_1"/>
<organism evidence="4">
    <name type="scientific">Magallana gigas</name>
    <name type="common">Pacific oyster</name>
    <name type="synonym">Crassostrea gigas</name>
    <dbReference type="NCBI Taxonomy" id="29159"/>
    <lineage>
        <taxon>Eukaryota</taxon>
        <taxon>Metazoa</taxon>
        <taxon>Spiralia</taxon>
        <taxon>Lophotrochozoa</taxon>
        <taxon>Mollusca</taxon>
        <taxon>Bivalvia</taxon>
        <taxon>Autobranchia</taxon>
        <taxon>Pteriomorphia</taxon>
        <taxon>Ostreida</taxon>
        <taxon>Ostreoidea</taxon>
        <taxon>Ostreidae</taxon>
        <taxon>Magallana</taxon>
    </lineage>
</organism>
<gene>
    <name evidence="4" type="ORF">CGI_10028041</name>
</gene>
<dbReference type="PROSITE" id="PS00518">
    <property type="entry name" value="ZF_RING_1"/>
    <property type="match status" value="1"/>
</dbReference>
<dbReference type="Pfam" id="PF00643">
    <property type="entry name" value="zf-B_box"/>
    <property type="match status" value="1"/>
</dbReference>